<protein>
    <recommendedName>
        <fullName evidence="4">HTH luxR-type domain-containing protein</fullName>
    </recommendedName>
</protein>
<evidence type="ECO:0000256" key="2">
    <source>
        <dbReference type="ARBA" id="ARBA00022840"/>
    </source>
</evidence>
<dbReference type="GO" id="GO:0003677">
    <property type="term" value="F:DNA binding"/>
    <property type="evidence" value="ECO:0007669"/>
    <property type="project" value="InterPro"/>
</dbReference>
<dbReference type="CDD" id="cd06170">
    <property type="entry name" value="LuxR_C_like"/>
    <property type="match status" value="1"/>
</dbReference>
<dbReference type="InterPro" id="IPR041664">
    <property type="entry name" value="AAA_16"/>
</dbReference>
<gene>
    <name evidence="5" type="ORF">GCM10010334_40740</name>
</gene>
<dbReference type="PROSITE" id="PS50043">
    <property type="entry name" value="HTH_LUXR_2"/>
    <property type="match status" value="1"/>
</dbReference>
<dbReference type="SUPFAM" id="SSF46894">
    <property type="entry name" value="C-terminal effector domain of the bipartite response regulators"/>
    <property type="match status" value="1"/>
</dbReference>
<dbReference type="PANTHER" id="PTHR16305">
    <property type="entry name" value="TESTICULAR SOLUBLE ADENYLYL CYCLASE"/>
    <property type="match status" value="1"/>
</dbReference>
<evidence type="ECO:0000313" key="5">
    <source>
        <dbReference type="EMBL" id="GHC98328.1"/>
    </source>
</evidence>
<dbReference type="Proteomes" id="UP000638353">
    <property type="component" value="Unassembled WGS sequence"/>
</dbReference>
<dbReference type="GO" id="GO:0005737">
    <property type="term" value="C:cytoplasm"/>
    <property type="evidence" value="ECO:0007669"/>
    <property type="project" value="TreeGrafter"/>
</dbReference>
<evidence type="ECO:0000313" key="6">
    <source>
        <dbReference type="Proteomes" id="UP000638353"/>
    </source>
</evidence>
<dbReference type="AlphaFoldDB" id="A0A918WZQ9"/>
<keyword evidence="1" id="KW-0547">Nucleotide-binding</keyword>
<sequence length="854" mass="89343">MIFRLDLPLHCCHIDAMHEPNGELHHRARDTAQLREYTAELTAGRPTVALVHGARGSGRSALLRAVPPLLPSDALVLRARCHPSEQGFEYGMVRQLFDPVLGGTARRGDHAERGAADGPQPAGPTQEALLRLLDTTRSLAADRPLALLVDDLVHADAPSLRWFAYIARRLDDLPVLVVASLPLAAPQVVEELGSLPYLRRLWPEPLCATCTADAVDQAFDAPVDRDLAGLCHAVSYGNPLVLQEVVSRLRREHVQPGSPDPEQVLAIAAQALSATTLTWLDEDDPAAGELLTQLAVLGPGTDVALCAALSGRGEAHVQQARDALVREGLLRPEPGAAEFAHPAVRPAVLARVPARTRLELHGRAATVLARSGAPARRTAEHLLEAGSDWGLDVLRSAGGQAAAAGDHRSASRYLRRALALLDASDEPESDLAETFHELTARLAAVELHCDLDGAARQVAVAADTAPDAARRAGILASLASPALVVSVEGAQPFVRACGELAALPSASSDHLLRLTAQALLAGHRPRLRQAARAAVRLPDDPAARTFTGALAAAAAATGRHRTARRLAARVEAAAGPHTDRRAAAATGGLLGAALALAWTGAHARATALAHRVVDTARATDDLALAPSALLVRAEVAYVQGDLEAALTDSRAAVRRARELNSAALAAAGLACTARALVGLDRAEEAAAALGREPVSDSTAHPFVRALVLQAQGMVAASRGDHGAAVGLFLDCGHRLALRGITNPACLRWRAQAAQSYAALGEHAAAMTIMSGEPGTPGEGAAHPSGQAAGGRALLTPAELRVVELVVRGHSSLEVAENLFLSKRTVDTHLGRIYRKLGIRSRHELIGALGAEPSV</sequence>
<evidence type="ECO:0000259" key="4">
    <source>
        <dbReference type="PROSITE" id="PS50043"/>
    </source>
</evidence>
<comment type="caution">
    <text evidence="5">The sequence shown here is derived from an EMBL/GenBank/DDBJ whole genome shotgun (WGS) entry which is preliminary data.</text>
</comment>
<reference evidence="5" key="1">
    <citation type="journal article" date="2014" name="Int. J. Syst. Evol. Microbiol.">
        <title>Complete genome sequence of Corynebacterium casei LMG S-19264T (=DSM 44701T), isolated from a smear-ripened cheese.</title>
        <authorList>
            <consortium name="US DOE Joint Genome Institute (JGI-PGF)"/>
            <person name="Walter F."/>
            <person name="Albersmeier A."/>
            <person name="Kalinowski J."/>
            <person name="Ruckert C."/>
        </authorList>
    </citation>
    <scope>NUCLEOTIDE SEQUENCE</scope>
    <source>
        <strain evidence="5">JCM 4637</strain>
    </source>
</reference>
<feature type="compositionally biased region" description="Basic and acidic residues" evidence="3">
    <location>
        <begin position="106"/>
        <end position="115"/>
    </location>
</feature>
<evidence type="ECO:0000256" key="3">
    <source>
        <dbReference type="SAM" id="MobiDB-lite"/>
    </source>
</evidence>
<name>A0A918WZQ9_9ACTN</name>
<dbReference type="InterPro" id="IPR016032">
    <property type="entry name" value="Sig_transdc_resp-reg_C-effctor"/>
</dbReference>
<feature type="region of interest" description="Disordered" evidence="3">
    <location>
        <begin position="105"/>
        <end position="124"/>
    </location>
</feature>
<dbReference type="EMBL" id="BMVC01000007">
    <property type="protein sequence ID" value="GHC98328.1"/>
    <property type="molecule type" value="Genomic_DNA"/>
</dbReference>
<proteinExistence type="predicted"/>
<dbReference type="Pfam" id="PF13191">
    <property type="entry name" value="AAA_16"/>
    <property type="match status" value="1"/>
</dbReference>
<dbReference type="GO" id="GO:0004016">
    <property type="term" value="F:adenylate cyclase activity"/>
    <property type="evidence" value="ECO:0007669"/>
    <property type="project" value="TreeGrafter"/>
</dbReference>
<dbReference type="Gene3D" id="1.10.10.10">
    <property type="entry name" value="Winged helix-like DNA-binding domain superfamily/Winged helix DNA-binding domain"/>
    <property type="match status" value="1"/>
</dbReference>
<dbReference type="PANTHER" id="PTHR16305:SF35">
    <property type="entry name" value="TRANSCRIPTIONAL ACTIVATOR DOMAIN"/>
    <property type="match status" value="1"/>
</dbReference>
<dbReference type="InterPro" id="IPR000792">
    <property type="entry name" value="Tscrpt_reg_LuxR_C"/>
</dbReference>
<reference evidence="5" key="2">
    <citation type="submission" date="2020-09" db="EMBL/GenBank/DDBJ databases">
        <authorList>
            <person name="Sun Q."/>
            <person name="Ohkuma M."/>
        </authorList>
    </citation>
    <scope>NUCLEOTIDE SEQUENCE</scope>
    <source>
        <strain evidence="5">JCM 4637</strain>
    </source>
</reference>
<accession>A0A918WZQ9</accession>
<keyword evidence="2" id="KW-0067">ATP-binding</keyword>
<evidence type="ECO:0000256" key="1">
    <source>
        <dbReference type="ARBA" id="ARBA00022741"/>
    </source>
</evidence>
<dbReference type="PROSITE" id="PS00622">
    <property type="entry name" value="HTH_LUXR_1"/>
    <property type="match status" value="1"/>
</dbReference>
<dbReference type="SMART" id="SM00421">
    <property type="entry name" value="HTH_LUXR"/>
    <property type="match status" value="1"/>
</dbReference>
<dbReference type="GO" id="GO:0005524">
    <property type="term" value="F:ATP binding"/>
    <property type="evidence" value="ECO:0007669"/>
    <property type="project" value="UniProtKB-KW"/>
</dbReference>
<dbReference type="Pfam" id="PF00196">
    <property type="entry name" value="GerE"/>
    <property type="match status" value="1"/>
</dbReference>
<dbReference type="GO" id="GO:0006355">
    <property type="term" value="P:regulation of DNA-templated transcription"/>
    <property type="evidence" value="ECO:0007669"/>
    <property type="project" value="InterPro"/>
</dbReference>
<organism evidence="5 6">
    <name type="scientific">Streptomyces finlayi</name>
    <dbReference type="NCBI Taxonomy" id="67296"/>
    <lineage>
        <taxon>Bacteria</taxon>
        <taxon>Bacillati</taxon>
        <taxon>Actinomycetota</taxon>
        <taxon>Actinomycetes</taxon>
        <taxon>Kitasatosporales</taxon>
        <taxon>Streptomycetaceae</taxon>
        <taxon>Streptomyces</taxon>
    </lineage>
</organism>
<feature type="domain" description="HTH luxR-type" evidence="4">
    <location>
        <begin position="787"/>
        <end position="852"/>
    </location>
</feature>
<dbReference type="PRINTS" id="PR00038">
    <property type="entry name" value="HTHLUXR"/>
</dbReference>
<dbReference type="InterPro" id="IPR036388">
    <property type="entry name" value="WH-like_DNA-bd_sf"/>
</dbReference>